<dbReference type="Gene3D" id="3.30.460.10">
    <property type="entry name" value="Beta Polymerase, domain 2"/>
    <property type="match status" value="1"/>
</dbReference>
<accession>A0A484HH27</accession>
<protein>
    <submittedName>
        <fullName evidence="1">DNA polymerase subunit beta</fullName>
    </submittedName>
</protein>
<reference evidence="1" key="1">
    <citation type="submission" date="2019-01" db="EMBL/GenBank/DDBJ databases">
        <authorList>
            <consortium name="Genoscope - CEA"/>
            <person name="William W."/>
        </authorList>
    </citation>
    <scope>NUCLEOTIDE SEQUENCE</scope>
    <source>
        <strain evidence="1">CR-1</strain>
    </source>
</reference>
<gene>
    <name evidence="1" type="ORF">EPICR_40114</name>
</gene>
<name>A0A484HH27_9BACT</name>
<sequence length="100" mass="11501">MNHLRLTDFEKKTIQSTASAVFGLETKVFLFGSRLNDALKGGDIDLYIEPRRKVVLQDKIKFLSTLKWKLGDQKIDVLIDSKDNREKSIYKTARETGIEI</sequence>
<dbReference type="EMBL" id="CAACVI010000034">
    <property type="protein sequence ID" value="VEN74532.1"/>
    <property type="molecule type" value="Genomic_DNA"/>
</dbReference>
<dbReference type="CDD" id="cd05403">
    <property type="entry name" value="NT_KNTase_like"/>
    <property type="match status" value="1"/>
</dbReference>
<evidence type="ECO:0000313" key="1">
    <source>
        <dbReference type="EMBL" id="VEN74532.1"/>
    </source>
</evidence>
<dbReference type="AlphaFoldDB" id="A0A484HH27"/>
<dbReference type="InterPro" id="IPR043519">
    <property type="entry name" value="NT_sf"/>
</dbReference>
<proteinExistence type="predicted"/>
<organism evidence="1">
    <name type="scientific">uncultured Desulfobacteraceae bacterium</name>
    <dbReference type="NCBI Taxonomy" id="218296"/>
    <lineage>
        <taxon>Bacteria</taxon>
        <taxon>Pseudomonadati</taxon>
        <taxon>Thermodesulfobacteriota</taxon>
        <taxon>Desulfobacteria</taxon>
        <taxon>Desulfobacterales</taxon>
        <taxon>Desulfobacteraceae</taxon>
        <taxon>environmental samples</taxon>
    </lineage>
</organism>
<dbReference type="SUPFAM" id="SSF81301">
    <property type="entry name" value="Nucleotidyltransferase"/>
    <property type="match status" value="1"/>
</dbReference>